<evidence type="ECO:0000313" key="1">
    <source>
        <dbReference type="EMBL" id="OGK51128.1"/>
    </source>
</evidence>
<protein>
    <recommendedName>
        <fullName evidence="3">Fibronectin type-III domain-containing protein</fullName>
    </recommendedName>
</protein>
<evidence type="ECO:0008006" key="3">
    <source>
        <dbReference type="Google" id="ProtNLM"/>
    </source>
</evidence>
<sequence>MPGSQTISWTAPSNADSNTRYNVYIDDEQNGWNGSCSSPLSGDSCVQNLNATSTNFTFTSAHQYHIWVTAISCSFPASAQVDSFVGVPAPIPTVAIQGNLREYDTPACHNDISTNGLSINISAQYPSGVTPVCTVNPSSGTTKSSYNCNVSFDEFANPTPVATQNLTVSATSTEYQPGYLVDSAACEASGSSSIAIDLAAPTPTTTFTKDLLFKIAKSWIKIKNGSFASSLNVSNPIPLSVTSYDLEDDGSRLFIMASAGNDPGAATARALNIGTADPSSKGWKADYQKLGVLNPATFLEYVKARKEFKEIDNLSELETGKIHVWTGGDLTIEDASKFDNIKGVLISTGTVNITKDFKPSSASVAIIANSITFAGDPEPVEEAEGLFVAETINTGETAAQGLKITGNLVAASGLTNNRTWGSNSRPGIFIIFNPTLYMELLPYVSVSKYEYQQTQ</sequence>
<organism evidence="1 2">
    <name type="scientific">Candidatus Roizmanbacteria bacterium RIFCSPLOWO2_01_FULL_40_42</name>
    <dbReference type="NCBI Taxonomy" id="1802066"/>
    <lineage>
        <taxon>Bacteria</taxon>
        <taxon>Candidatus Roizmaniibacteriota</taxon>
    </lineage>
</organism>
<proteinExistence type="predicted"/>
<accession>A0A1F7J6B6</accession>
<comment type="caution">
    <text evidence="1">The sequence shown here is derived from an EMBL/GenBank/DDBJ whole genome shotgun (WGS) entry which is preliminary data.</text>
</comment>
<reference evidence="1 2" key="1">
    <citation type="journal article" date="2016" name="Nat. Commun.">
        <title>Thousands of microbial genomes shed light on interconnected biogeochemical processes in an aquifer system.</title>
        <authorList>
            <person name="Anantharaman K."/>
            <person name="Brown C.T."/>
            <person name="Hug L.A."/>
            <person name="Sharon I."/>
            <person name="Castelle C.J."/>
            <person name="Probst A.J."/>
            <person name="Thomas B.C."/>
            <person name="Singh A."/>
            <person name="Wilkins M.J."/>
            <person name="Karaoz U."/>
            <person name="Brodie E.L."/>
            <person name="Williams K.H."/>
            <person name="Hubbard S.S."/>
            <person name="Banfield J.F."/>
        </authorList>
    </citation>
    <scope>NUCLEOTIDE SEQUENCE [LARGE SCALE GENOMIC DNA]</scope>
</reference>
<dbReference type="EMBL" id="MGAQ01000005">
    <property type="protein sequence ID" value="OGK51128.1"/>
    <property type="molecule type" value="Genomic_DNA"/>
</dbReference>
<name>A0A1F7J6B6_9BACT</name>
<dbReference type="Proteomes" id="UP000178558">
    <property type="component" value="Unassembled WGS sequence"/>
</dbReference>
<evidence type="ECO:0000313" key="2">
    <source>
        <dbReference type="Proteomes" id="UP000178558"/>
    </source>
</evidence>
<gene>
    <name evidence="1" type="ORF">A3B50_05020</name>
</gene>
<dbReference type="AlphaFoldDB" id="A0A1F7J6B6"/>